<evidence type="ECO:0000313" key="1">
    <source>
        <dbReference type="EMBL" id="OWT62017.1"/>
    </source>
</evidence>
<evidence type="ECO:0000313" key="2">
    <source>
        <dbReference type="Proteomes" id="UP000214603"/>
    </source>
</evidence>
<keyword evidence="2" id="KW-1185">Reference proteome</keyword>
<dbReference type="AlphaFoldDB" id="A0A225MKW9"/>
<name>A0A225MKW9_9BURK</name>
<reference evidence="2" key="1">
    <citation type="submission" date="2017-06" db="EMBL/GenBank/DDBJ databases">
        <title>Herbaspirillum phytohormonus sp. nov., isolated from the root nodule of Robinia pseudoacacia in lead-zinc mine.</title>
        <authorList>
            <person name="Fan M."/>
            <person name="Lin Y."/>
        </authorList>
    </citation>
    <scope>NUCLEOTIDE SEQUENCE [LARGE SCALE GENOMIC DNA]</scope>
    <source>
        <strain evidence="2">SC-089</strain>
    </source>
</reference>
<gene>
    <name evidence="1" type="ORF">CEY11_09430</name>
</gene>
<protein>
    <submittedName>
        <fullName evidence="1">Uncharacterized protein</fullName>
    </submittedName>
</protein>
<comment type="caution">
    <text evidence="1">The sequence shown here is derived from an EMBL/GenBank/DDBJ whole genome shotgun (WGS) entry which is preliminary data.</text>
</comment>
<dbReference type="OrthoDB" id="9135298at2"/>
<dbReference type="Proteomes" id="UP000214603">
    <property type="component" value="Unassembled WGS sequence"/>
</dbReference>
<dbReference type="EMBL" id="NJIH01000004">
    <property type="protein sequence ID" value="OWT62017.1"/>
    <property type="molecule type" value="Genomic_DNA"/>
</dbReference>
<accession>A0A225MKW9</accession>
<organism evidence="1 2">
    <name type="scientific">Candidimonas nitroreducens</name>
    <dbReference type="NCBI Taxonomy" id="683354"/>
    <lineage>
        <taxon>Bacteria</taxon>
        <taxon>Pseudomonadati</taxon>
        <taxon>Pseudomonadota</taxon>
        <taxon>Betaproteobacteria</taxon>
        <taxon>Burkholderiales</taxon>
        <taxon>Alcaligenaceae</taxon>
        <taxon>Candidimonas</taxon>
    </lineage>
</organism>
<proteinExistence type="predicted"/>
<dbReference type="RefSeq" id="WP_088603105.1">
    <property type="nucleotide sequence ID" value="NZ_NJIH01000004.1"/>
</dbReference>
<sequence>MTTAATQFPLIGSQPIGNFFAPDSTQRQPLGAIVSANDPYWGGGEYIYLQANATLTQGAAVTWNGGVGFKAIALPDTANQAAAVGFAIYPMASGQFGWFKISGQILANCTASVTAGSAVGITAAGQLGASSAGKEIEGASVLAPATTTVTKANATTRAGSNLVIVSDADGLFVGCPVSGTGIAASSYIGAISSDGRTLSLTASDLTTAKNATASGAITLTGTYNDGTTYYNVLYADRPTAQGRIT</sequence>